<evidence type="ECO:0000256" key="2">
    <source>
        <dbReference type="SAM" id="Phobius"/>
    </source>
</evidence>
<name>A0A498IXF4_MALDO</name>
<keyword evidence="2" id="KW-1133">Transmembrane helix</keyword>
<evidence type="ECO:0000313" key="4">
    <source>
        <dbReference type="Proteomes" id="UP000290289"/>
    </source>
</evidence>
<organism evidence="3 4">
    <name type="scientific">Malus domestica</name>
    <name type="common">Apple</name>
    <name type="synonym">Pyrus malus</name>
    <dbReference type="NCBI Taxonomy" id="3750"/>
    <lineage>
        <taxon>Eukaryota</taxon>
        <taxon>Viridiplantae</taxon>
        <taxon>Streptophyta</taxon>
        <taxon>Embryophyta</taxon>
        <taxon>Tracheophyta</taxon>
        <taxon>Spermatophyta</taxon>
        <taxon>Magnoliopsida</taxon>
        <taxon>eudicotyledons</taxon>
        <taxon>Gunneridae</taxon>
        <taxon>Pentapetalae</taxon>
        <taxon>rosids</taxon>
        <taxon>fabids</taxon>
        <taxon>Rosales</taxon>
        <taxon>Rosaceae</taxon>
        <taxon>Amygdaloideae</taxon>
        <taxon>Maleae</taxon>
        <taxon>Malus</taxon>
    </lineage>
</organism>
<evidence type="ECO:0000313" key="3">
    <source>
        <dbReference type="EMBL" id="RXH86372.1"/>
    </source>
</evidence>
<comment type="caution">
    <text evidence="3">The sequence shown here is derived from an EMBL/GenBank/DDBJ whole genome shotgun (WGS) entry which is preliminary data.</text>
</comment>
<dbReference type="AlphaFoldDB" id="A0A498IXF4"/>
<keyword evidence="2" id="KW-0812">Transmembrane</keyword>
<sequence length="196" mass="21868">MASRATVDRADHHATENQHTEAAPEIEAKDLDLVLEDDNTKATDFDNDDKSEELEADVEEKVFDVMPGRGDDDKSEKGVSKLLAEIEMLDLMIERSTVGLLDLQVMKEEMEAQEREMEWKMSESLALKTAMEELKRKKSEELVGKKKAASGWWRTKWSLPVVALAACAGIVAAVALAGNVKADNRKKNKPNKIKTL</sequence>
<proteinExistence type="predicted"/>
<protein>
    <submittedName>
        <fullName evidence="3">Uncharacterized protein</fullName>
    </submittedName>
</protein>
<keyword evidence="2" id="KW-0472">Membrane</keyword>
<feature type="transmembrane region" description="Helical" evidence="2">
    <location>
        <begin position="157"/>
        <end position="180"/>
    </location>
</feature>
<feature type="region of interest" description="Disordered" evidence="1">
    <location>
        <begin position="1"/>
        <end position="28"/>
    </location>
</feature>
<feature type="compositionally biased region" description="Basic and acidic residues" evidence="1">
    <location>
        <begin position="1"/>
        <end position="19"/>
    </location>
</feature>
<evidence type="ECO:0000256" key="1">
    <source>
        <dbReference type="SAM" id="MobiDB-lite"/>
    </source>
</evidence>
<reference evidence="3 4" key="1">
    <citation type="submission" date="2018-10" db="EMBL/GenBank/DDBJ databases">
        <title>A high-quality apple genome assembly.</title>
        <authorList>
            <person name="Hu J."/>
        </authorList>
    </citation>
    <scope>NUCLEOTIDE SEQUENCE [LARGE SCALE GENOMIC DNA]</scope>
    <source>
        <strain evidence="4">cv. HFTH1</strain>
        <tissue evidence="3">Young leaf</tissue>
    </source>
</reference>
<dbReference type="EMBL" id="RDQH01000336">
    <property type="protein sequence ID" value="RXH86372.1"/>
    <property type="molecule type" value="Genomic_DNA"/>
</dbReference>
<gene>
    <name evidence="3" type="ORF">DVH24_017425</name>
</gene>
<keyword evidence="4" id="KW-1185">Reference proteome</keyword>
<dbReference type="Proteomes" id="UP000290289">
    <property type="component" value="Chromosome 10"/>
</dbReference>
<accession>A0A498IXF4</accession>